<evidence type="ECO:0000313" key="7">
    <source>
        <dbReference type="EMBL" id="AGH96664.1"/>
    </source>
</evidence>
<accession>M4VTX6</accession>
<dbReference type="GO" id="GO:0016020">
    <property type="term" value="C:membrane"/>
    <property type="evidence" value="ECO:0007669"/>
    <property type="project" value="UniProtKB-SubCell"/>
</dbReference>
<dbReference type="KEGG" id="bex:A11Q_2448"/>
<dbReference type="SUPFAM" id="SSF144091">
    <property type="entry name" value="Rhomboid-like"/>
    <property type="match status" value="1"/>
</dbReference>
<dbReference type="eggNOG" id="COG0705">
    <property type="taxonomic scope" value="Bacteria"/>
</dbReference>
<feature type="transmembrane region" description="Helical" evidence="5">
    <location>
        <begin position="130"/>
        <end position="149"/>
    </location>
</feature>
<dbReference type="AlphaFoldDB" id="M4VTX6"/>
<dbReference type="STRING" id="1184267.A11Q_2448"/>
<feature type="domain" description="Peptidase S54 rhomboid" evidence="6">
    <location>
        <begin position="64"/>
        <end position="202"/>
    </location>
</feature>
<reference evidence="7 8" key="1">
    <citation type="journal article" date="2013" name="ISME J.">
        <title>By their genes ye shall know them: genomic signatures of predatory bacteria.</title>
        <authorList>
            <person name="Pasternak Z."/>
            <person name="Pietrokovski S."/>
            <person name="Rotem O."/>
            <person name="Gophna U."/>
            <person name="Lurie-Weinberger M.N."/>
            <person name="Jurkevitch E."/>
        </authorList>
    </citation>
    <scope>NUCLEOTIDE SEQUENCE [LARGE SCALE GENOMIC DNA]</scope>
    <source>
        <strain evidence="7 8">JSS</strain>
    </source>
</reference>
<comment type="subcellular location">
    <subcellularLocation>
        <location evidence="1">Membrane</location>
        <topology evidence="1">Multi-pass membrane protein</topology>
    </subcellularLocation>
</comment>
<gene>
    <name evidence="7" type="ORF">A11Q_2448</name>
</gene>
<dbReference type="Gene3D" id="1.20.1540.10">
    <property type="entry name" value="Rhomboid-like"/>
    <property type="match status" value="1"/>
</dbReference>
<dbReference type="RefSeq" id="WP_015471154.1">
    <property type="nucleotide sequence ID" value="NC_020813.1"/>
</dbReference>
<dbReference type="GO" id="GO:0004252">
    <property type="term" value="F:serine-type endopeptidase activity"/>
    <property type="evidence" value="ECO:0007669"/>
    <property type="project" value="InterPro"/>
</dbReference>
<evidence type="ECO:0000256" key="4">
    <source>
        <dbReference type="ARBA" id="ARBA00023136"/>
    </source>
</evidence>
<dbReference type="InterPro" id="IPR035952">
    <property type="entry name" value="Rhomboid-like_sf"/>
</dbReference>
<keyword evidence="4 5" id="KW-0472">Membrane</keyword>
<feature type="transmembrane region" description="Helical" evidence="5">
    <location>
        <begin position="183"/>
        <end position="201"/>
    </location>
</feature>
<evidence type="ECO:0000313" key="8">
    <source>
        <dbReference type="Proteomes" id="UP000012040"/>
    </source>
</evidence>
<sequence length="233" mass="27217">MDDLQQPERRIKEHWLTRKPTPQAWFAPLVLFFLLYGIQALFEANIGGLQNLLMANSEQVFQQRQYWRLWTALFVHADFGHIASNSLLFFPLAYYLYGYYGFWLFPFLGIALGGVLNVFVLQGLAPQTNLLGISGVVYWMAAVWSMLYLMIERRDSWRRRIAKVALVTVVLLVPETYRPEVSYISHFWGYVGGVIVGWIWFRIHRRQFQEAEVYEDIVTEPEVKAEVIIGDSL</sequence>
<name>M4VTX6_9BACT</name>
<dbReference type="InterPro" id="IPR022764">
    <property type="entry name" value="Peptidase_S54_rhomboid_dom"/>
</dbReference>
<dbReference type="Pfam" id="PF01694">
    <property type="entry name" value="Rhomboid"/>
    <property type="match status" value="1"/>
</dbReference>
<feature type="transmembrane region" description="Helical" evidence="5">
    <location>
        <begin position="104"/>
        <end position="124"/>
    </location>
</feature>
<dbReference type="OrthoDB" id="5291037at2"/>
<evidence type="ECO:0000256" key="5">
    <source>
        <dbReference type="SAM" id="Phobius"/>
    </source>
</evidence>
<evidence type="ECO:0000256" key="3">
    <source>
        <dbReference type="ARBA" id="ARBA00022989"/>
    </source>
</evidence>
<dbReference type="PATRIC" id="fig|1184267.3.peg.2479"/>
<evidence type="ECO:0000256" key="2">
    <source>
        <dbReference type="ARBA" id="ARBA00022692"/>
    </source>
</evidence>
<dbReference type="HOGENOM" id="CLU_1318819_0_0_7"/>
<protein>
    <recommendedName>
        <fullName evidence="6">Peptidase S54 rhomboid domain-containing protein</fullName>
    </recommendedName>
</protein>
<keyword evidence="3 5" id="KW-1133">Transmembrane helix</keyword>
<organism evidence="7 8">
    <name type="scientific">Pseudobdellovibrio exovorus JSS</name>
    <dbReference type="NCBI Taxonomy" id="1184267"/>
    <lineage>
        <taxon>Bacteria</taxon>
        <taxon>Pseudomonadati</taxon>
        <taxon>Bdellovibrionota</taxon>
        <taxon>Bdellovibrionia</taxon>
        <taxon>Bdellovibrionales</taxon>
        <taxon>Pseudobdellovibrionaceae</taxon>
        <taxon>Pseudobdellovibrio</taxon>
    </lineage>
</organism>
<feature type="transmembrane region" description="Helical" evidence="5">
    <location>
        <begin position="24"/>
        <end position="42"/>
    </location>
</feature>
<dbReference type="TCDB" id="9.B.104.3.4">
    <property type="family name" value="the rhomboid protease (rhomboid) family"/>
</dbReference>
<keyword evidence="8" id="KW-1185">Reference proteome</keyword>
<dbReference type="Proteomes" id="UP000012040">
    <property type="component" value="Chromosome"/>
</dbReference>
<proteinExistence type="predicted"/>
<keyword evidence="2 5" id="KW-0812">Transmembrane</keyword>
<evidence type="ECO:0000259" key="6">
    <source>
        <dbReference type="Pfam" id="PF01694"/>
    </source>
</evidence>
<dbReference type="PANTHER" id="PTHR43066">
    <property type="entry name" value="RHOMBOID-RELATED PROTEIN"/>
    <property type="match status" value="1"/>
</dbReference>
<dbReference type="EMBL" id="CP003537">
    <property type="protein sequence ID" value="AGH96664.1"/>
    <property type="molecule type" value="Genomic_DNA"/>
</dbReference>
<evidence type="ECO:0000256" key="1">
    <source>
        <dbReference type="ARBA" id="ARBA00004141"/>
    </source>
</evidence>